<reference evidence="9" key="1">
    <citation type="journal article" date="2019" name="Int. J. Syst. Evol. Microbiol.">
        <title>The Global Catalogue of Microorganisms (GCM) 10K type strain sequencing project: providing services to taxonomists for standard genome sequencing and annotation.</title>
        <authorList>
            <consortium name="The Broad Institute Genomics Platform"/>
            <consortium name="The Broad Institute Genome Sequencing Center for Infectious Disease"/>
            <person name="Wu L."/>
            <person name="Ma J."/>
        </authorList>
    </citation>
    <scope>NUCLEOTIDE SEQUENCE [LARGE SCALE GENOMIC DNA]</scope>
    <source>
        <strain evidence="9">CCUG 54939</strain>
    </source>
</reference>
<evidence type="ECO:0000313" key="9">
    <source>
        <dbReference type="Proteomes" id="UP001595692"/>
    </source>
</evidence>
<dbReference type="SMART" id="SM00833">
    <property type="entry name" value="CobW_C"/>
    <property type="match status" value="1"/>
</dbReference>
<evidence type="ECO:0000256" key="1">
    <source>
        <dbReference type="ARBA" id="ARBA00022741"/>
    </source>
</evidence>
<dbReference type="Pfam" id="PF02492">
    <property type="entry name" value="cobW"/>
    <property type="match status" value="1"/>
</dbReference>
<organism evidence="8 9">
    <name type="scientific">Pseudaeromonas sharmana</name>
    <dbReference type="NCBI Taxonomy" id="328412"/>
    <lineage>
        <taxon>Bacteria</taxon>
        <taxon>Pseudomonadati</taxon>
        <taxon>Pseudomonadota</taxon>
        <taxon>Gammaproteobacteria</taxon>
        <taxon>Aeromonadales</taxon>
        <taxon>Aeromonadaceae</taxon>
        <taxon>Pseudaeromonas</taxon>
    </lineage>
</organism>
<comment type="similarity">
    <text evidence="4">Belongs to the SIMIBI class G3E GTPase family. ZNG1 subfamily.</text>
</comment>
<evidence type="ECO:0000256" key="4">
    <source>
        <dbReference type="ARBA" id="ARBA00034320"/>
    </source>
</evidence>
<comment type="catalytic activity">
    <reaction evidence="6">
        <text>GTP + H2O = GDP + phosphate + H(+)</text>
        <dbReference type="Rhea" id="RHEA:19669"/>
        <dbReference type="ChEBI" id="CHEBI:15377"/>
        <dbReference type="ChEBI" id="CHEBI:15378"/>
        <dbReference type="ChEBI" id="CHEBI:37565"/>
        <dbReference type="ChEBI" id="CHEBI:43474"/>
        <dbReference type="ChEBI" id="CHEBI:58189"/>
    </reaction>
    <physiologicalReaction direction="left-to-right" evidence="6">
        <dbReference type="Rhea" id="RHEA:19670"/>
    </physiologicalReaction>
</comment>
<dbReference type="Pfam" id="PF07683">
    <property type="entry name" value="CobW_C"/>
    <property type="match status" value="1"/>
</dbReference>
<dbReference type="RefSeq" id="WP_377151123.1">
    <property type="nucleotide sequence ID" value="NZ_JBHSAF010000003.1"/>
</dbReference>
<feature type="domain" description="CobW C-terminal" evidence="7">
    <location>
        <begin position="260"/>
        <end position="354"/>
    </location>
</feature>
<dbReference type="InterPro" id="IPR011629">
    <property type="entry name" value="CobW-like_C"/>
</dbReference>
<dbReference type="PANTHER" id="PTHR13748:SF62">
    <property type="entry name" value="COBW DOMAIN-CONTAINING PROTEIN"/>
    <property type="match status" value="1"/>
</dbReference>
<keyword evidence="2" id="KW-0378">Hydrolase</keyword>
<evidence type="ECO:0000313" key="8">
    <source>
        <dbReference type="EMBL" id="MFC3912909.1"/>
    </source>
</evidence>
<dbReference type="Proteomes" id="UP001595692">
    <property type="component" value="Unassembled WGS sequence"/>
</dbReference>
<keyword evidence="1" id="KW-0547">Nucleotide-binding</keyword>
<proteinExistence type="inferred from homology"/>
<evidence type="ECO:0000256" key="5">
    <source>
        <dbReference type="ARBA" id="ARBA00045658"/>
    </source>
</evidence>
<dbReference type="InterPro" id="IPR003495">
    <property type="entry name" value="CobW/HypB/UreG_nucleotide-bd"/>
</dbReference>
<dbReference type="CDD" id="cd03112">
    <property type="entry name" value="CobW-like"/>
    <property type="match status" value="1"/>
</dbReference>
<dbReference type="Gene3D" id="3.40.50.300">
    <property type="entry name" value="P-loop containing nucleotide triphosphate hydrolases"/>
    <property type="match status" value="1"/>
</dbReference>
<name>A0ABV8CLJ2_9GAMM</name>
<comment type="function">
    <text evidence="5">Zinc chaperone that directly transfers zinc cofactor to target proteins, thereby activating them. Zinc is transferred from the CXCC motif in the GTPase domain to the zinc binding site in target proteins in a process requiring GTP hydrolysis.</text>
</comment>
<dbReference type="SUPFAM" id="SSF52540">
    <property type="entry name" value="P-loop containing nucleoside triphosphate hydrolases"/>
    <property type="match status" value="1"/>
</dbReference>
<protein>
    <submittedName>
        <fullName evidence="8">CobW family GTP-binding protein</fullName>
    </submittedName>
</protein>
<comment type="caution">
    <text evidence="8">The sequence shown here is derived from an EMBL/GenBank/DDBJ whole genome shotgun (WGS) entry which is preliminary data.</text>
</comment>
<evidence type="ECO:0000256" key="6">
    <source>
        <dbReference type="ARBA" id="ARBA00049117"/>
    </source>
</evidence>
<dbReference type="InterPro" id="IPR036627">
    <property type="entry name" value="CobW-likC_sf"/>
</dbReference>
<evidence type="ECO:0000256" key="2">
    <source>
        <dbReference type="ARBA" id="ARBA00022801"/>
    </source>
</evidence>
<evidence type="ECO:0000256" key="3">
    <source>
        <dbReference type="ARBA" id="ARBA00023186"/>
    </source>
</evidence>
<dbReference type="EMBL" id="JBHSAF010000003">
    <property type="protein sequence ID" value="MFC3912909.1"/>
    <property type="molecule type" value="Genomic_DNA"/>
</dbReference>
<sequence>MTPAADTRIPVNLITGFLGSGKTTLLNYWVQQPELADCAVLINEFGSVGLDHQLVKKIDEQVMVLDSGCICCSVQGSLASALQELFMKALRREIKPFRRLLIETTGLADPAPVLFTLRQDDFIAQRYRFDGTLTVVDAEHIGGQLARQYEAVKQVALADQLLISKQDRVDADTLAALQARLAQLNPAAPQHLVDHGQLAPAVLDQMGPYDQERSKNVRQLLAWLRSEAQQLGLAIPLRPVASGNAPIGAQSTPVSAHSDITSFSLRLGQPIAAARLLAAVEAIQAHFGDSLLRLKGIVQLAGESQPLVIHGVHGQLYPLTTLGDWPEGKAETRLVFIVRAAVREPLEALFRDVLAAPEPSLEERLYAMFNPAEQGTDQ</sequence>
<dbReference type="Gene3D" id="3.30.1220.10">
    <property type="entry name" value="CobW-like, C-terminal domain"/>
    <property type="match status" value="1"/>
</dbReference>
<gene>
    <name evidence="8" type="ORF">ACFOSS_05455</name>
</gene>
<dbReference type="InterPro" id="IPR051316">
    <property type="entry name" value="Zinc-reg_GTPase_activator"/>
</dbReference>
<dbReference type="InterPro" id="IPR027417">
    <property type="entry name" value="P-loop_NTPase"/>
</dbReference>
<keyword evidence="9" id="KW-1185">Reference proteome</keyword>
<dbReference type="PANTHER" id="PTHR13748">
    <property type="entry name" value="COBW-RELATED"/>
    <property type="match status" value="1"/>
</dbReference>
<dbReference type="SUPFAM" id="SSF90002">
    <property type="entry name" value="Hypothetical protein YjiA, C-terminal domain"/>
    <property type="match status" value="1"/>
</dbReference>
<evidence type="ECO:0000259" key="7">
    <source>
        <dbReference type="SMART" id="SM00833"/>
    </source>
</evidence>
<accession>A0ABV8CLJ2</accession>
<keyword evidence="3" id="KW-0143">Chaperone</keyword>